<keyword evidence="3" id="KW-1185">Reference proteome</keyword>
<evidence type="ECO:0000313" key="2">
    <source>
        <dbReference type="EMBL" id="SFF81901.1"/>
    </source>
</evidence>
<accession>A0A1I2LXY8</accession>
<proteinExistence type="predicted"/>
<dbReference type="RefSeq" id="WP_139217730.1">
    <property type="nucleotide sequence ID" value="NZ_FOOT01000001.1"/>
</dbReference>
<keyword evidence="1" id="KW-0472">Membrane</keyword>
<dbReference type="OrthoDB" id="5431540at2"/>
<name>A0A1I2LXY8_9BACT</name>
<dbReference type="EMBL" id="FOOT01000001">
    <property type="protein sequence ID" value="SFF81901.1"/>
    <property type="molecule type" value="Genomic_DNA"/>
</dbReference>
<dbReference type="Proteomes" id="UP000198724">
    <property type="component" value="Unassembled WGS sequence"/>
</dbReference>
<evidence type="ECO:0008006" key="4">
    <source>
        <dbReference type="Google" id="ProtNLM"/>
    </source>
</evidence>
<organism evidence="2 3">
    <name type="scientific">Pontibacter chinhatensis</name>
    <dbReference type="NCBI Taxonomy" id="1436961"/>
    <lineage>
        <taxon>Bacteria</taxon>
        <taxon>Pseudomonadati</taxon>
        <taxon>Bacteroidota</taxon>
        <taxon>Cytophagia</taxon>
        <taxon>Cytophagales</taxon>
        <taxon>Hymenobacteraceae</taxon>
        <taxon>Pontibacter</taxon>
    </lineage>
</organism>
<evidence type="ECO:0000256" key="1">
    <source>
        <dbReference type="SAM" id="Phobius"/>
    </source>
</evidence>
<keyword evidence="1" id="KW-0812">Transmembrane</keyword>
<sequence>MVAEKQNSIAFRGVLYHTAGKTVFKVQPLAGLVYTSMSFFNKNGRKAHRSTRFVKQVALWGLILLLLVSMMSAILPADTGITPIVLKTEALGFTPKEFFVAQVVDERPNKAAVAHIIPAPVPGKAMATAAVPVDLQGGGLQAVQQFIGKGIPANKKLRPIIITLKEFELKESPAAGGRVQGQAVTAMKFEMQGNGEIIPLTEYKGGVRYNRPAGQEEAIEPALRQSLTGALAYFNKWMEENASSNPRLAKSIKVIFSDYAASAPSDTVFYSPSRPLNWGDFTGSPSKPSKFAAAVFPSFAYEGRSEVVNGELQLYLDMKVYVLQSSSWVKPDARNAYSLNHEQRHFDLVKLVAERFKKKITPEILSVVDYNSIIQYHFIESYREMNQLQDQYDAETRHGLDQAAQERWNKKIAQELGSL</sequence>
<gene>
    <name evidence="2" type="ORF">SAMN05421739_1013</name>
</gene>
<dbReference type="STRING" id="1436961.SAMN05421739_1013"/>
<protein>
    <recommendedName>
        <fullName evidence="4">DUF922 domain-containing protein</fullName>
    </recommendedName>
</protein>
<dbReference type="AlphaFoldDB" id="A0A1I2LXY8"/>
<keyword evidence="1" id="KW-1133">Transmembrane helix</keyword>
<reference evidence="3" key="1">
    <citation type="submission" date="2016-10" db="EMBL/GenBank/DDBJ databases">
        <authorList>
            <person name="Varghese N."/>
            <person name="Submissions S."/>
        </authorList>
    </citation>
    <scope>NUCLEOTIDE SEQUENCE [LARGE SCALE GENOMIC DNA]</scope>
    <source>
        <strain evidence="3">LP51</strain>
    </source>
</reference>
<evidence type="ECO:0000313" key="3">
    <source>
        <dbReference type="Proteomes" id="UP000198724"/>
    </source>
</evidence>
<feature type="transmembrane region" description="Helical" evidence="1">
    <location>
        <begin position="57"/>
        <end position="77"/>
    </location>
</feature>